<proteinExistence type="predicted"/>
<dbReference type="Proteomes" id="UP001497392">
    <property type="component" value="Unassembled WGS sequence"/>
</dbReference>
<evidence type="ECO:0000313" key="3">
    <source>
        <dbReference type="Proteomes" id="UP001497392"/>
    </source>
</evidence>
<evidence type="ECO:0000256" key="1">
    <source>
        <dbReference type="SAM" id="MobiDB-lite"/>
    </source>
</evidence>
<reference evidence="2 3" key="1">
    <citation type="submission" date="2024-06" db="EMBL/GenBank/DDBJ databases">
        <authorList>
            <person name="Kraege A."/>
            <person name="Thomma B."/>
        </authorList>
    </citation>
    <scope>NUCLEOTIDE SEQUENCE [LARGE SCALE GENOMIC DNA]</scope>
</reference>
<dbReference type="PANTHER" id="PTHR31094">
    <property type="entry name" value="RIKEN CDNA 2310061I04 GENE"/>
    <property type="match status" value="1"/>
</dbReference>
<keyword evidence="3" id="KW-1185">Reference proteome</keyword>
<protein>
    <submittedName>
        <fullName evidence="2">G11886 protein</fullName>
    </submittedName>
</protein>
<comment type="caution">
    <text evidence="2">The sequence shown here is derived from an EMBL/GenBank/DDBJ whole genome shotgun (WGS) entry which is preliminary data.</text>
</comment>
<dbReference type="EMBL" id="CAXHTA020000019">
    <property type="protein sequence ID" value="CAL5228705.1"/>
    <property type="molecule type" value="Genomic_DNA"/>
</dbReference>
<dbReference type="Pfam" id="PF10184">
    <property type="entry name" value="DUF2358"/>
    <property type="match status" value="1"/>
</dbReference>
<accession>A0ABP1GBQ0</accession>
<dbReference type="PANTHER" id="PTHR31094:SF2">
    <property type="entry name" value="RIKEN CDNA 2310061I04 GENE"/>
    <property type="match status" value="1"/>
</dbReference>
<dbReference type="InterPro" id="IPR018790">
    <property type="entry name" value="DUF2358"/>
</dbReference>
<sequence length="250" mass="28515">MTQTLLSSAPRPAAAFKSHVCQRSLSTASISPLLHQRPAPARQPWQSMLEPPVTSSGLDLSMVERDSSTGMWSLSRLGVTLEQEQQSMRQKQDYYLNYGRALRVIREEIPRFFKQAPDTSILTENVSFVDNIGPRIGLRASAVEGKKAYSQHMWLLRFHSSLVFSRCEVSIQRVWERDSRTVVVRWNLRCFPRILDNVMGTMVNLDGLSEYHFNDAGFVHMHKVDVINWEDAMSKKPARPLYRSLSTAGC</sequence>
<organism evidence="2 3">
    <name type="scientific">Coccomyxa viridis</name>
    <dbReference type="NCBI Taxonomy" id="1274662"/>
    <lineage>
        <taxon>Eukaryota</taxon>
        <taxon>Viridiplantae</taxon>
        <taxon>Chlorophyta</taxon>
        <taxon>core chlorophytes</taxon>
        <taxon>Trebouxiophyceae</taxon>
        <taxon>Trebouxiophyceae incertae sedis</taxon>
        <taxon>Coccomyxaceae</taxon>
        <taxon>Coccomyxa</taxon>
    </lineage>
</organism>
<evidence type="ECO:0000313" key="2">
    <source>
        <dbReference type="EMBL" id="CAL5228705.1"/>
    </source>
</evidence>
<gene>
    <name evidence="2" type="primary">g11886</name>
    <name evidence="2" type="ORF">VP750_LOCUS10611</name>
</gene>
<name>A0ABP1GBQ0_9CHLO</name>
<feature type="region of interest" description="Disordered" evidence="1">
    <location>
        <begin position="32"/>
        <end position="57"/>
    </location>
</feature>